<dbReference type="PANTHER" id="PTHR43289">
    <property type="entry name" value="MITOGEN-ACTIVATED PROTEIN KINASE KINASE KINASE 20-RELATED"/>
    <property type="match status" value="1"/>
</dbReference>
<dbReference type="OrthoDB" id="3915799at2"/>
<dbReference type="InterPro" id="IPR000719">
    <property type="entry name" value="Prot_kinase_dom"/>
</dbReference>
<feature type="compositionally biased region" description="Pro residues" evidence="5">
    <location>
        <begin position="363"/>
        <end position="380"/>
    </location>
</feature>
<dbReference type="EC" id="2.7.11.1" evidence="8"/>
<reference evidence="8 9" key="1">
    <citation type="submission" date="2019-10" db="EMBL/GenBank/DDBJ databases">
        <title>Actinomadura rubteroloni sp. nov. and Actinomadura macrotermitis sp. nov., isolated from the gut of fungus growing-termite Macrotermes natalensis.</title>
        <authorList>
            <person name="Benndorf R."/>
            <person name="Martin K."/>
            <person name="Kuefner M."/>
            <person name="De Beer W."/>
            <person name="Kaster A.-K."/>
            <person name="Vollmers J."/>
            <person name="Poulsen M."/>
            <person name="Beemelmanns C."/>
        </authorList>
    </citation>
    <scope>NUCLEOTIDE SEQUENCE [LARGE SCALE GENOMIC DNA]</scope>
    <source>
        <strain evidence="8 9">RB68</strain>
    </source>
</reference>
<dbReference type="PROSITE" id="PS50011">
    <property type="entry name" value="PROTEIN_KINASE_DOM"/>
    <property type="match status" value="1"/>
</dbReference>
<organism evidence="8 9">
    <name type="scientific">Actinomadura macrotermitis</name>
    <dbReference type="NCBI Taxonomy" id="2585200"/>
    <lineage>
        <taxon>Bacteria</taxon>
        <taxon>Bacillati</taxon>
        <taxon>Actinomycetota</taxon>
        <taxon>Actinomycetes</taxon>
        <taxon>Streptosporangiales</taxon>
        <taxon>Thermomonosporaceae</taxon>
        <taxon>Actinomadura</taxon>
    </lineage>
</organism>
<feature type="transmembrane region" description="Helical" evidence="6">
    <location>
        <begin position="326"/>
        <end position="347"/>
    </location>
</feature>
<feature type="domain" description="Protein kinase" evidence="7">
    <location>
        <begin position="18"/>
        <end position="266"/>
    </location>
</feature>
<evidence type="ECO:0000256" key="3">
    <source>
        <dbReference type="ARBA" id="ARBA00022777"/>
    </source>
</evidence>
<dbReference type="PANTHER" id="PTHR43289:SF34">
    <property type="entry name" value="SERINE_THREONINE-PROTEIN KINASE YBDM-RELATED"/>
    <property type="match status" value="1"/>
</dbReference>
<dbReference type="AlphaFoldDB" id="A0A7K0BP17"/>
<dbReference type="PROSITE" id="PS00108">
    <property type="entry name" value="PROTEIN_KINASE_ST"/>
    <property type="match status" value="1"/>
</dbReference>
<feature type="region of interest" description="Disordered" evidence="5">
    <location>
        <begin position="352"/>
        <end position="397"/>
    </location>
</feature>
<gene>
    <name evidence="8" type="primary">pknD_4</name>
    <name evidence="8" type="ORF">ACRB68_09730</name>
</gene>
<sequence length="500" mass="50835">MAAGEALHPDDPERIGSYTLLGRLGAGGQGIVYAARGPAGETVAVKLLRSGFGDDRDARARFLRELETAKRVARFCTAAVLDADVAGDRPYIVSEYVDGPSLQAVVRDQGPRGGGALERLAVGTATALVTIHQAGVVHRDLKPHNVLLGSDGPRVIDFGIARALDGVTLTASGVVGTPAYMAPEQLSGERAGPPADVFAWAGTMVFASCGRPPFGDDNMPAVIGRILHGTPELGGLAGPLRDLAARCLDKDPARRPAASEVLRALLGEQAPQGDGTLPPATLLAGAAVAEQPPTAPPFAQPTVRQHAYPPAEPARREPARRNTGTVVAVSAAVIAVAAAVVVAVLALKGSQAKDEPKAAAAPPSSPPASSPAPASAPPASTPSEATSDPAAPPGFSAAYAGRWGGQVKQNDGKVFPVDLTLPAGARQGAVTYPTFGCTGTLTLINDAAGALTVRENITTGRCVPVGLITLTPAGAGAVTFNYSATSKGRTWAVIGPLTRR</sequence>
<evidence type="ECO:0000313" key="9">
    <source>
        <dbReference type="Proteomes" id="UP000487268"/>
    </source>
</evidence>
<comment type="caution">
    <text evidence="8">The sequence shown here is derived from an EMBL/GenBank/DDBJ whole genome shotgun (WGS) entry which is preliminary data.</text>
</comment>
<keyword evidence="6" id="KW-0472">Membrane</keyword>
<dbReference type="Gene3D" id="3.30.200.20">
    <property type="entry name" value="Phosphorylase Kinase, domain 1"/>
    <property type="match status" value="1"/>
</dbReference>
<evidence type="ECO:0000256" key="4">
    <source>
        <dbReference type="ARBA" id="ARBA00022840"/>
    </source>
</evidence>
<dbReference type="InterPro" id="IPR011009">
    <property type="entry name" value="Kinase-like_dom_sf"/>
</dbReference>
<dbReference type="EMBL" id="WEGH01000001">
    <property type="protein sequence ID" value="MQY02938.1"/>
    <property type="molecule type" value="Genomic_DNA"/>
</dbReference>
<dbReference type="Gene3D" id="1.10.510.10">
    <property type="entry name" value="Transferase(Phosphotransferase) domain 1"/>
    <property type="match status" value="1"/>
</dbReference>
<dbReference type="InterPro" id="IPR008271">
    <property type="entry name" value="Ser/Thr_kinase_AS"/>
</dbReference>
<dbReference type="GO" id="GO:0005524">
    <property type="term" value="F:ATP binding"/>
    <property type="evidence" value="ECO:0007669"/>
    <property type="project" value="UniProtKB-KW"/>
</dbReference>
<evidence type="ECO:0000313" key="8">
    <source>
        <dbReference type="EMBL" id="MQY02938.1"/>
    </source>
</evidence>
<evidence type="ECO:0000256" key="1">
    <source>
        <dbReference type="ARBA" id="ARBA00022679"/>
    </source>
</evidence>
<keyword evidence="1 8" id="KW-0808">Transferase</keyword>
<dbReference type="RefSeq" id="WP_153530999.1">
    <property type="nucleotide sequence ID" value="NZ_WEGH01000001.1"/>
</dbReference>
<protein>
    <submittedName>
        <fullName evidence="8">Serine/threonine-protein kinase PknD</fullName>
        <ecNumber evidence="8">2.7.11.1</ecNumber>
    </submittedName>
</protein>
<dbReference type="Pfam" id="PF00069">
    <property type="entry name" value="Pkinase"/>
    <property type="match status" value="1"/>
</dbReference>
<evidence type="ECO:0000256" key="5">
    <source>
        <dbReference type="SAM" id="MobiDB-lite"/>
    </source>
</evidence>
<keyword evidence="6" id="KW-1133">Transmembrane helix</keyword>
<dbReference type="CDD" id="cd14014">
    <property type="entry name" value="STKc_PknB_like"/>
    <property type="match status" value="1"/>
</dbReference>
<evidence type="ECO:0000259" key="7">
    <source>
        <dbReference type="PROSITE" id="PS50011"/>
    </source>
</evidence>
<evidence type="ECO:0000256" key="6">
    <source>
        <dbReference type="SAM" id="Phobius"/>
    </source>
</evidence>
<name>A0A7K0BP17_9ACTN</name>
<keyword evidence="4" id="KW-0067">ATP-binding</keyword>
<dbReference type="Proteomes" id="UP000487268">
    <property type="component" value="Unassembled WGS sequence"/>
</dbReference>
<proteinExistence type="predicted"/>
<keyword evidence="3 8" id="KW-0418">Kinase</keyword>
<keyword evidence="9" id="KW-1185">Reference proteome</keyword>
<evidence type="ECO:0000256" key="2">
    <source>
        <dbReference type="ARBA" id="ARBA00022741"/>
    </source>
</evidence>
<dbReference type="GO" id="GO:0004674">
    <property type="term" value="F:protein serine/threonine kinase activity"/>
    <property type="evidence" value="ECO:0007669"/>
    <property type="project" value="UniProtKB-EC"/>
</dbReference>
<keyword evidence="6" id="KW-0812">Transmembrane</keyword>
<feature type="region of interest" description="Disordered" evidence="5">
    <location>
        <begin position="291"/>
        <end position="320"/>
    </location>
</feature>
<keyword evidence="2" id="KW-0547">Nucleotide-binding</keyword>
<dbReference type="SUPFAM" id="SSF56112">
    <property type="entry name" value="Protein kinase-like (PK-like)"/>
    <property type="match status" value="1"/>
</dbReference>
<accession>A0A7K0BP17</accession>
<dbReference type="SMART" id="SM00220">
    <property type="entry name" value="S_TKc"/>
    <property type="match status" value="1"/>
</dbReference>